<dbReference type="RefSeq" id="WP_194214406.1">
    <property type="nucleotide sequence ID" value="NZ_CP061205.1"/>
</dbReference>
<evidence type="ECO:0000256" key="5">
    <source>
        <dbReference type="ARBA" id="ARBA00022692"/>
    </source>
</evidence>
<dbReference type="PROSITE" id="PS52016">
    <property type="entry name" value="TONB_DEPENDENT_REC_3"/>
    <property type="match status" value="1"/>
</dbReference>
<evidence type="ECO:0000259" key="15">
    <source>
        <dbReference type="Pfam" id="PF07715"/>
    </source>
</evidence>
<keyword evidence="9 11" id="KW-0472">Membrane</keyword>
<comment type="caution">
    <text evidence="16">The sequence shown here is derived from an EMBL/GenBank/DDBJ whole genome shotgun (WGS) entry which is preliminary data.</text>
</comment>
<reference evidence="17" key="1">
    <citation type="journal article" date="2019" name="Int. J. Syst. Evol. Microbiol.">
        <title>The Global Catalogue of Microorganisms (GCM) 10K type strain sequencing project: providing services to taxonomists for standard genome sequencing and annotation.</title>
        <authorList>
            <consortium name="The Broad Institute Genomics Platform"/>
            <consortium name="The Broad Institute Genome Sequencing Center for Infectious Disease"/>
            <person name="Wu L."/>
            <person name="Ma J."/>
        </authorList>
    </citation>
    <scope>NUCLEOTIDE SEQUENCE [LARGE SCALE GENOMIC DNA]</scope>
    <source>
        <strain evidence="17">KCTC 62164</strain>
    </source>
</reference>
<keyword evidence="5 11" id="KW-0812">Transmembrane</keyword>
<keyword evidence="10 11" id="KW-0998">Cell outer membrane</keyword>
<keyword evidence="8 12" id="KW-0798">TonB box</keyword>
<feature type="signal peptide" evidence="13">
    <location>
        <begin position="1"/>
        <end position="26"/>
    </location>
</feature>
<dbReference type="Pfam" id="PF00593">
    <property type="entry name" value="TonB_dep_Rec_b-barrel"/>
    <property type="match status" value="1"/>
</dbReference>
<keyword evidence="7" id="KW-0406">Ion transport</keyword>
<evidence type="ECO:0000256" key="2">
    <source>
        <dbReference type="ARBA" id="ARBA00022448"/>
    </source>
</evidence>
<dbReference type="InterPro" id="IPR000531">
    <property type="entry name" value="Beta-barrel_TonB"/>
</dbReference>
<evidence type="ECO:0000256" key="13">
    <source>
        <dbReference type="SAM" id="SignalP"/>
    </source>
</evidence>
<protein>
    <submittedName>
        <fullName evidence="16">TonB-dependent receptor</fullName>
    </submittedName>
</protein>
<comment type="subcellular location">
    <subcellularLocation>
        <location evidence="1 11">Cell outer membrane</location>
        <topology evidence="1 11">Multi-pass membrane protein</topology>
    </subcellularLocation>
</comment>
<feature type="domain" description="TonB-dependent receptor plug" evidence="15">
    <location>
        <begin position="48"/>
        <end position="156"/>
    </location>
</feature>
<keyword evidence="4" id="KW-0410">Iron transport</keyword>
<evidence type="ECO:0000256" key="8">
    <source>
        <dbReference type="ARBA" id="ARBA00023077"/>
    </source>
</evidence>
<proteinExistence type="inferred from homology"/>
<evidence type="ECO:0000313" key="16">
    <source>
        <dbReference type="EMBL" id="MFC3053777.1"/>
    </source>
</evidence>
<dbReference type="InterPro" id="IPR036942">
    <property type="entry name" value="Beta-barrel_TonB_sf"/>
</dbReference>
<keyword evidence="6" id="KW-0408">Iron</keyword>
<dbReference type="InterPro" id="IPR012910">
    <property type="entry name" value="Plug_dom"/>
</dbReference>
<keyword evidence="16" id="KW-0675">Receptor</keyword>
<keyword evidence="13" id="KW-0732">Signal</keyword>
<evidence type="ECO:0000313" key="17">
    <source>
        <dbReference type="Proteomes" id="UP001595444"/>
    </source>
</evidence>
<comment type="similarity">
    <text evidence="11 12">Belongs to the TonB-dependent receptor family.</text>
</comment>
<dbReference type="Pfam" id="PF07715">
    <property type="entry name" value="Plug"/>
    <property type="match status" value="1"/>
</dbReference>
<dbReference type="InterPro" id="IPR039426">
    <property type="entry name" value="TonB-dep_rcpt-like"/>
</dbReference>
<organism evidence="16 17">
    <name type="scientific">Kordiimonas pumila</name>
    <dbReference type="NCBI Taxonomy" id="2161677"/>
    <lineage>
        <taxon>Bacteria</taxon>
        <taxon>Pseudomonadati</taxon>
        <taxon>Pseudomonadota</taxon>
        <taxon>Alphaproteobacteria</taxon>
        <taxon>Kordiimonadales</taxon>
        <taxon>Kordiimonadaceae</taxon>
        <taxon>Kordiimonas</taxon>
    </lineage>
</organism>
<dbReference type="PANTHER" id="PTHR32552:SF81">
    <property type="entry name" value="TONB-DEPENDENT OUTER MEMBRANE RECEPTOR"/>
    <property type="match status" value="1"/>
</dbReference>
<gene>
    <name evidence="16" type="ORF">ACFOKA_17895</name>
</gene>
<accession>A0ABV7D9B8</accession>
<evidence type="ECO:0000256" key="11">
    <source>
        <dbReference type="PROSITE-ProRule" id="PRU01360"/>
    </source>
</evidence>
<evidence type="ECO:0000256" key="4">
    <source>
        <dbReference type="ARBA" id="ARBA00022496"/>
    </source>
</evidence>
<keyword evidence="17" id="KW-1185">Reference proteome</keyword>
<evidence type="ECO:0000256" key="7">
    <source>
        <dbReference type="ARBA" id="ARBA00023065"/>
    </source>
</evidence>
<evidence type="ECO:0000259" key="14">
    <source>
        <dbReference type="Pfam" id="PF00593"/>
    </source>
</evidence>
<dbReference type="Gene3D" id="2.40.170.20">
    <property type="entry name" value="TonB-dependent receptor, beta-barrel domain"/>
    <property type="match status" value="1"/>
</dbReference>
<sequence length="771" mass="85029">MKNSYPRALFIAGIMAGTTLSTTTLAQDNTGFQLEEIIVTAQKRGQDIQNVPIAVSALSGAKIEQSGVRNATDLTKLVPGLQINQLFQASNPTIFLRGVGVNDFNAASSGAVGVTIDDVFLNSSVGALFQIYDIDRIEVLKGPQGTLYGRNTTGGVINFYTKQPTFEPDLSASVTYGRFNQLFLEAAGGGAVIDDTLAVRVSASVKQRDGWAINTIDGRDLNDIDNYATRLQLLFKPTDNITISNKIEGGRSETSDIAHKALGTFNVVEGRDCTGDEILAINICANPLTGFIPSADLSDMPTDILDNYERLDNLSDRLSIVYDGESISVTSITGYVRNHRRLSTDEDWSPYAIASGTLWDETSEQISEELRIASNAGGRLNWVVGAYFLHEKLDSLVDFTFLREFNPNPLEPYFDPANFIMYVERTFEQTTDSFAGFAQADYDVTDKLTLTAGIRYTNDKKDLTFRSVAFPVNADADRSLRPTEEPVIGLVDSNPHDPAIDGFVNTTDKLKKPTWRFAANYSFNDDISAYASYTRGVRSGGHNTGAVFEIEELSGVAPEQLDSFEIGMKSDLFDRHVRLNLAAFYYDYKDMQVFSLESNPDGAILQRLQNASAEIYGAEIELQARPLQGLDINFGLSALHAQYTKFDDPIRGDFAGQRLDKTPKLQMALGARYTFNVTDDAEAFLGGNFSYQSKVYFSPVNESPMQSSGHGELDLDAGISLLNTGVELHAFVKNVTDKRYIADMNDLASLGFYYTIYNEPRTYGLTLRYKM</sequence>
<evidence type="ECO:0000256" key="6">
    <source>
        <dbReference type="ARBA" id="ARBA00023004"/>
    </source>
</evidence>
<dbReference type="CDD" id="cd01347">
    <property type="entry name" value="ligand_gated_channel"/>
    <property type="match status" value="1"/>
</dbReference>
<evidence type="ECO:0000256" key="12">
    <source>
        <dbReference type="RuleBase" id="RU003357"/>
    </source>
</evidence>
<dbReference type="SUPFAM" id="SSF56935">
    <property type="entry name" value="Porins"/>
    <property type="match status" value="1"/>
</dbReference>
<dbReference type="Proteomes" id="UP001595444">
    <property type="component" value="Unassembled WGS sequence"/>
</dbReference>
<evidence type="ECO:0000256" key="3">
    <source>
        <dbReference type="ARBA" id="ARBA00022452"/>
    </source>
</evidence>
<keyword evidence="2 11" id="KW-0813">Transport</keyword>
<name>A0ABV7D9B8_9PROT</name>
<feature type="domain" description="TonB-dependent receptor-like beta-barrel" evidence="14">
    <location>
        <begin position="296"/>
        <end position="734"/>
    </location>
</feature>
<keyword evidence="3 11" id="KW-1134">Transmembrane beta strand</keyword>
<dbReference type="EMBL" id="JBHRSL010000028">
    <property type="protein sequence ID" value="MFC3053777.1"/>
    <property type="molecule type" value="Genomic_DNA"/>
</dbReference>
<evidence type="ECO:0000256" key="9">
    <source>
        <dbReference type="ARBA" id="ARBA00023136"/>
    </source>
</evidence>
<evidence type="ECO:0000256" key="1">
    <source>
        <dbReference type="ARBA" id="ARBA00004571"/>
    </source>
</evidence>
<dbReference type="PANTHER" id="PTHR32552">
    <property type="entry name" value="FERRICHROME IRON RECEPTOR-RELATED"/>
    <property type="match status" value="1"/>
</dbReference>
<feature type="chain" id="PRO_5046751878" evidence="13">
    <location>
        <begin position="27"/>
        <end position="771"/>
    </location>
</feature>
<evidence type="ECO:0000256" key="10">
    <source>
        <dbReference type="ARBA" id="ARBA00023237"/>
    </source>
</evidence>